<evidence type="ECO:0000313" key="1">
    <source>
        <dbReference type="EMBL" id="QDU70770.1"/>
    </source>
</evidence>
<keyword evidence="1" id="KW-0489">Methyltransferase</keyword>
<dbReference type="Gene3D" id="3.40.50.150">
    <property type="entry name" value="Vaccinia Virus protein VP39"/>
    <property type="match status" value="1"/>
</dbReference>
<dbReference type="PANTHER" id="PTHR43861">
    <property type="entry name" value="TRANS-ACONITATE 2-METHYLTRANSFERASE-RELATED"/>
    <property type="match status" value="1"/>
</dbReference>
<dbReference type="EMBL" id="CP036280">
    <property type="protein sequence ID" value="QDU70770.1"/>
    <property type="molecule type" value="Genomic_DNA"/>
</dbReference>
<evidence type="ECO:0000313" key="2">
    <source>
        <dbReference type="Proteomes" id="UP000320386"/>
    </source>
</evidence>
<sequence>MPNAQTFWEKSARKYDAQTRKGPNFAARIQRCADWLGPDARVLDAGCASGHITLDLAPHVSHVLGVDIAQTHIDLAAERAAERGLTNAEFVCAPIDDPRFDQLAGTLDGITCFALLHLVDDPKATLARFHQLLKPNGQLILEAPCLSDYSFAIRWLIVVMQWVGKAPPIVNFTLAELEAMIRDAGFEVLESTVHNPKSGQQAIHARKPA</sequence>
<reference evidence="1 2" key="1">
    <citation type="submission" date="2019-02" db="EMBL/GenBank/DDBJ databases">
        <title>Deep-cultivation of Planctomycetes and their phenomic and genomic characterization uncovers novel biology.</title>
        <authorList>
            <person name="Wiegand S."/>
            <person name="Jogler M."/>
            <person name="Boedeker C."/>
            <person name="Pinto D."/>
            <person name="Vollmers J."/>
            <person name="Rivas-Marin E."/>
            <person name="Kohn T."/>
            <person name="Peeters S.H."/>
            <person name="Heuer A."/>
            <person name="Rast P."/>
            <person name="Oberbeckmann S."/>
            <person name="Bunk B."/>
            <person name="Jeske O."/>
            <person name="Meyerdierks A."/>
            <person name="Storesund J.E."/>
            <person name="Kallscheuer N."/>
            <person name="Luecker S."/>
            <person name="Lage O.M."/>
            <person name="Pohl T."/>
            <person name="Merkel B.J."/>
            <person name="Hornburger P."/>
            <person name="Mueller R.-W."/>
            <person name="Bruemmer F."/>
            <person name="Labrenz M."/>
            <person name="Spormann A.M."/>
            <person name="Op den Camp H."/>
            <person name="Overmann J."/>
            <person name="Amann R."/>
            <person name="Jetten M.S.M."/>
            <person name="Mascher T."/>
            <person name="Medema M.H."/>
            <person name="Devos D.P."/>
            <person name="Kaster A.-K."/>
            <person name="Ovreas L."/>
            <person name="Rohde M."/>
            <person name="Galperin M.Y."/>
            <person name="Jogler C."/>
        </authorList>
    </citation>
    <scope>NUCLEOTIDE SEQUENCE [LARGE SCALE GENOMIC DNA]</scope>
    <source>
        <strain evidence="1 2">Pan265</strain>
    </source>
</reference>
<name>A0A518BUV8_9BACT</name>
<dbReference type="GO" id="GO:0032259">
    <property type="term" value="P:methylation"/>
    <property type="evidence" value="ECO:0007669"/>
    <property type="project" value="UniProtKB-KW"/>
</dbReference>
<dbReference type="Pfam" id="PF13489">
    <property type="entry name" value="Methyltransf_23"/>
    <property type="match status" value="1"/>
</dbReference>
<dbReference type="AlphaFoldDB" id="A0A518BUV8"/>
<dbReference type="CDD" id="cd02440">
    <property type="entry name" value="AdoMet_MTases"/>
    <property type="match status" value="1"/>
</dbReference>
<protein>
    <submittedName>
        <fullName evidence="1">Putative methyltransferase YcgJ</fullName>
        <ecNumber evidence="1">2.1.1.-</ecNumber>
    </submittedName>
</protein>
<dbReference type="OrthoDB" id="9791837at2"/>
<dbReference type="RefSeq" id="WP_145444919.1">
    <property type="nucleotide sequence ID" value="NZ_CP036280.1"/>
</dbReference>
<keyword evidence="2" id="KW-1185">Reference proteome</keyword>
<dbReference type="EC" id="2.1.1.-" evidence="1"/>
<keyword evidence="1" id="KW-0808">Transferase</keyword>
<proteinExistence type="predicted"/>
<accession>A0A518BUV8</accession>
<dbReference type="GO" id="GO:0008168">
    <property type="term" value="F:methyltransferase activity"/>
    <property type="evidence" value="ECO:0007669"/>
    <property type="project" value="UniProtKB-KW"/>
</dbReference>
<dbReference type="SUPFAM" id="SSF53335">
    <property type="entry name" value="S-adenosyl-L-methionine-dependent methyltransferases"/>
    <property type="match status" value="1"/>
</dbReference>
<organism evidence="1 2">
    <name type="scientific">Mucisphaera calidilacus</name>
    <dbReference type="NCBI Taxonomy" id="2527982"/>
    <lineage>
        <taxon>Bacteria</taxon>
        <taxon>Pseudomonadati</taxon>
        <taxon>Planctomycetota</taxon>
        <taxon>Phycisphaerae</taxon>
        <taxon>Phycisphaerales</taxon>
        <taxon>Phycisphaeraceae</taxon>
        <taxon>Mucisphaera</taxon>
    </lineage>
</organism>
<dbReference type="KEGG" id="mcad:Pan265_06060"/>
<dbReference type="InterPro" id="IPR029063">
    <property type="entry name" value="SAM-dependent_MTases_sf"/>
</dbReference>
<gene>
    <name evidence="1" type="primary">ycgJ</name>
    <name evidence="1" type="ORF">Pan265_06060</name>
</gene>
<dbReference type="Proteomes" id="UP000320386">
    <property type="component" value="Chromosome"/>
</dbReference>